<comment type="caution">
    <text evidence="1">The sequence shown here is derived from an EMBL/GenBank/DDBJ whole genome shotgun (WGS) entry which is preliminary data.</text>
</comment>
<organism evidence="1 2">
    <name type="scientific">Salmonella enterica subsp. enterica serovar Montevideo str. S5-403</name>
    <dbReference type="NCBI Taxonomy" id="913242"/>
    <lineage>
        <taxon>Bacteria</taxon>
        <taxon>Pseudomonadati</taxon>
        <taxon>Pseudomonadota</taxon>
        <taxon>Gammaproteobacteria</taxon>
        <taxon>Enterobacterales</taxon>
        <taxon>Enterobacteriaceae</taxon>
        <taxon>Salmonella</taxon>
    </lineage>
</organism>
<accession>G5Q7Y6</accession>
<evidence type="ECO:0000313" key="1">
    <source>
        <dbReference type="EMBL" id="EHC75078.1"/>
    </source>
</evidence>
<protein>
    <submittedName>
        <fullName evidence="1">Uncharacterized protein</fullName>
    </submittedName>
</protein>
<name>G5Q7Y6_SALMO</name>
<gene>
    <name evidence="1" type="ORF">LTSEMON_4453</name>
</gene>
<sequence length="43" mass="4901">MIPLLQFMDNMRCDNHLHLVPGINGMDDFYWTFSGSSGEITVP</sequence>
<proteinExistence type="predicted"/>
<dbReference type="AlphaFoldDB" id="G5Q7Y6"/>
<dbReference type="Proteomes" id="UP000003221">
    <property type="component" value="Unassembled WGS sequence"/>
</dbReference>
<evidence type="ECO:0000313" key="2">
    <source>
        <dbReference type="Proteomes" id="UP000003221"/>
    </source>
</evidence>
<dbReference type="PATRIC" id="fig|913242.3.peg.3851"/>
<reference evidence="1 2" key="1">
    <citation type="journal article" date="2011" name="BMC Genomics">
        <title>Genome sequencing reveals diversification of virulence factor content and possible host adaptation in distinct subpopulations of Salmonella enterica.</title>
        <authorList>
            <person name="den Bakker H.C."/>
            <person name="Moreno Switt A.I."/>
            <person name="Govoni G."/>
            <person name="Cummings C.A."/>
            <person name="Ranieri M.L."/>
            <person name="Degoricija L."/>
            <person name="Hoelzer K."/>
            <person name="Rodriguez-Rivera L.D."/>
            <person name="Brown S."/>
            <person name="Bolchacova E."/>
            <person name="Furtado M.R."/>
            <person name="Wiedmann M."/>
        </authorList>
    </citation>
    <scope>NUCLEOTIDE SEQUENCE [LARGE SCALE GENOMIC DNA]</scope>
    <source>
        <strain evidence="1 2">S5-403</strain>
    </source>
</reference>
<dbReference type="EMBL" id="AFCS01001004">
    <property type="protein sequence ID" value="EHC75078.1"/>
    <property type="molecule type" value="Genomic_DNA"/>
</dbReference>